<dbReference type="CDD" id="cd06992">
    <property type="entry name" value="cupin_GDO-like_C"/>
    <property type="match status" value="1"/>
</dbReference>
<evidence type="ECO:0000256" key="6">
    <source>
        <dbReference type="SAM" id="Coils"/>
    </source>
</evidence>
<dbReference type="PANTHER" id="PTHR47424">
    <property type="entry name" value="REGULATORY PROTEIN GAL4"/>
    <property type="match status" value="1"/>
</dbReference>
<evidence type="ECO:0000313" key="10">
    <source>
        <dbReference type="EMBL" id="CEL01793.1"/>
    </source>
</evidence>
<proteinExistence type="predicted"/>
<evidence type="ECO:0000256" key="2">
    <source>
        <dbReference type="ARBA" id="ARBA00023015"/>
    </source>
</evidence>
<dbReference type="GO" id="GO:0008270">
    <property type="term" value="F:zinc ion binding"/>
    <property type="evidence" value="ECO:0007669"/>
    <property type="project" value="InterPro"/>
</dbReference>
<name>A0A0U5FQM0_ASPCI</name>
<dbReference type="InterPro" id="IPR051127">
    <property type="entry name" value="Fungal_SecMet_Regulators"/>
</dbReference>
<dbReference type="GO" id="GO:0000981">
    <property type="term" value="F:DNA-binding transcription factor activity, RNA polymerase II-specific"/>
    <property type="evidence" value="ECO:0007669"/>
    <property type="project" value="InterPro"/>
</dbReference>
<reference evidence="11" key="1">
    <citation type="journal article" date="2016" name="Genome Announc.">
        <title>Draft genome sequences of fungus Aspergillus calidoustus.</title>
        <authorList>
            <person name="Horn F."/>
            <person name="Linde J."/>
            <person name="Mattern D.J."/>
            <person name="Walther G."/>
            <person name="Guthke R."/>
            <person name="Scherlach K."/>
            <person name="Martin K."/>
            <person name="Brakhage A.A."/>
            <person name="Petzke L."/>
            <person name="Valiante V."/>
        </authorList>
    </citation>
    <scope>NUCLEOTIDE SEQUENCE [LARGE SCALE GENOMIC DNA]</scope>
    <source>
        <strain evidence="11">SF006504</strain>
    </source>
</reference>
<dbReference type="Pfam" id="PF07883">
    <property type="entry name" value="Cupin_2"/>
    <property type="match status" value="1"/>
</dbReference>
<feature type="region of interest" description="Disordered" evidence="7">
    <location>
        <begin position="253"/>
        <end position="272"/>
    </location>
</feature>
<dbReference type="OrthoDB" id="3364175at2759"/>
<keyword evidence="8" id="KW-1133">Transmembrane helix</keyword>
<keyword evidence="5" id="KW-0539">Nucleus</keyword>
<evidence type="ECO:0000256" key="4">
    <source>
        <dbReference type="ARBA" id="ARBA00023163"/>
    </source>
</evidence>
<dbReference type="EMBL" id="CDMC01000001">
    <property type="protein sequence ID" value="CEL01793.1"/>
    <property type="molecule type" value="Genomic_DNA"/>
</dbReference>
<dbReference type="CDD" id="cd00067">
    <property type="entry name" value="GAL4"/>
    <property type="match status" value="1"/>
</dbReference>
<dbReference type="Pfam" id="PF04082">
    <property type="entry name" value="Fungal_trans"/>
    <property type="match status" value="1"/>
</dbReference>
<evidence type="ECO:0000259" key="9">
    <source>
        <dbReference type="PROSITE" id="PS50048"/>
    </source>
</evidence>
<dbReference type="Proteomes" id="UP000054771">
    <property type="component" value="Unassembled WGS sequence"/>
</dbReference>
<dbReference type="InterPro" id="IPR014710">
    <property type="entry name" value="RmlC-like_jellyroll"/>
</dbReference>
<evidence type="ECO:0000256" key="8">
    <source>
        <dbReference type="SAM" id="Phobius"/>
    </source>
</evidence>
<dbReference type="Pfam" id="PF00172">
    <property type="entry name" value="Zn_clus"/>
    <property type="match status" value="1"/>
</dbReference>
<dbReference type="InterPro" id="IPR007219">
    <property type="entry name" value="XnlR_reg_dom"/>
</dbReference>
<dbReference type="GO" id="GO:0006351">
    <property type="term" value="P:DNA-templated transcription"/>
    <property type="evidence" value="ECO:0007669"/>
    <property type="project" value="InterPro"/>
</dbReference>
<keyword evidence="1" id="KW-0479">Metal-binding</keyword>
<feature type="compositionally biased region" description="Basic and acidic residues" evidence="7">
    <location>
        <begin position="257"/>
        <end position="266"/>
    </location>
</feature>
<keyword evidence="8" id="KW-0472">Membrane</keyword>
<dbReference type="InterPro" id="IPR013096">
    <property type="entry name" value="Cupin_2"/>
</dbReference>
<dbReference type="OMA" id="WTIHGLA"/>
<dbReference type="PANTHER" id="PTHR47424:SF3">
    <property type="entry name" value="REGULATORY PROTEIN GAL4"/>
    <property type="match status" value="1"/>
</dbReference>
<evidence type="ECO:0000313" key="11">
    <source>
        <dbReference type="Proteomes" id="UP000054771"/>
    </source>
</evidence>
<keyword evidence="6" id="KW-0175">Coiled coil</keyword>
<protein>
    <submittedName>
        <fullName evidence="10">Putative Complex: the estimated molecular mass of the purified gentisate 1</fullName>
    </submittedName>
</protein>
<evidence type="ECO:0000256" key="3">
    <source>
        <dbReference type="ARBA" id="ARBA00023125"/>
    </source>
</evidence>
<feature type="transmembrane region" description="Helical" evidence="8">
    <location>
        <begin position="842"/>
        <end position="864"/>
    </location>
</feature>
<dbReference type="Gene3D" id="4.10.240.10">
    <property type="entry name" value="Zn(2)-C6 fungal-type DNA-binding domain"/>
    <property type="match status" value="1"/>
</dbReference>
<dbReference type="PROSITE" id="PS00463">
    <property type="entry name" value="ZN2_CY6_FUNGAL_1"/>
    <property type="match status" value="1"/>
</dbReference>
<dbReference type="STRING" id="454130.A0A0U5FQM0"/>
<sequence>MRFIIEGNGGFTAVHGRRIQMQQGDVILTPTWNYHDHGKDGSGPMIWLDGLDLPNFRHFPVHFVQHFNESRYPAEDVDSDGSPLVFPWKTMKALLDEAPGDWAVKRYLRSGQREVSRVLGGCAERLHGGCASAPRRETTSAVYHVISGSGHSVVGEETLEWTKGDTFCVPSWYRYQHYAAAGETVYLYRFDDRPMIEALGFYRSEETDVESLVSDCHPLPDLNSPKSRFPTTPRLCQRSLPQEVIATPYNIPQAGRMESRPREESPRPPPAVKRRRVALACDSCRLRKSRCDSTRPQCSSCIELGFECVYRPPATATNIIVQKDYLQSLESRVHQLEDSLSTVKDDLNRLSSRVSQGGGSDTISSELDQHARQITPLRDLAGTEDSVDAMGTITLADEEDSGFFGPSSNVAFTRHLCRAIGSCATLNGAPTGLLADTPAYDGGFVSASRPPSPPGPIDSLRFDQRGKDIFKLPPPSETLSLIKQYFTNTGLLFPYIHPPTFLQTYEEMVRDNFKRVRRTWLGLLNIILAMVTITASPYDAPANTRVTDSDVFYQRSLGLCRDEILRGTTLEVVQYLLLMGQYLQGTQKSVQAWTVHGLAVKAALQLGLHSKDASRAFSRLDKETRLRTWFGCVLLDRTLSMTFGRPAAIPNSYVKLDLPAGVILVDASTVVDDQTSSLSLSLYNATITLYSQIAKAIDLLYGQNVGCDPPASVSEIIAHVFSLEQDLFSWERSLPDPLRLINLDQMQDLRNTITSDFDFVALRFRIILTLRYSNFRVLLHRPVLVRFIDSCGRLQSDPQQLQLLQQLGLNSIQISMDSTMQIIDLIHDIVHRTHYQHKLLGAWWFSLYYTFNAALVILGILIVCREGGMAAQFVGAVADKIRMYPFRAALALSKLDSGNRMVIRCRVYLERLISTSGLYSIEELSSGISSGSSLEFPFPPPADLDISPLGVEFGEFMLDGNLFASINPPAA</sequence>
<dbReference type="InterPro" id="IPR036864">
    <property type="entry name" value="Zn2-C6_fun-type_DNA-bd_sf"/>
</dbReference>
<evidence type="ECO:0000256" key="7">
    <source>
        <dbReference type="SAM" id="MobiDB-lite"/>
    </source>
</evidence>
<dbReference type="InterPro" id="IPR011051">
    <property type="entry name" value="RmlC_Cupin_sf"/>
</dbReference>
<dbReference type="Gene3D" id="2.60.120.10">
    <property type="entry name" value="Jelly Rolls"/>
    <property type="match status" value="1"/>
</dbReference>
<keyword evidence="11" id="KW-1185">Reference proteome</keyword>
<keyword evidence="3" id="KW-0238">DNA-binding</keyword>
<dbReference type="GO" id="GO:0000978">
    <property type="term" value="F:RNA polymerase II cis-regulatory region sequence-specific DNA binding"/>
    <property type="evidence" value="ECO:0007669"/>
    <property type="project" value="TreeGrafter"/>
</dbReference>
<keyword evidence="2" id="KW-0805">Transcription regulation</keyword>
<dbReference type="GO" id="GO:0000435">
    <property type="term" value="P:positive regulation of transcription from RNA polymerase II promoter by galactose"/>
    <property type="evidence" value="ECO:0007669"/>
    <property type="project" value="TreeGrafter"/>
</dbReference>
<keyword evidence="8" id="KW-0812">Transmembrane</keyword>
<dbReference type="SUPFAM" id="SSF51182">
    <property type="entry name" value="RmlC-like cupins"/>
    <property type="match status" value="1"/>
</dbReference>
<dbReference type="InterPro" id="IPR001138">
    <property type="entry name" value="Zn2Cys6_DnaBD"/>
</dbReference>
<keyword evidence="4" id="KW-0804">Transcription</keyword>
<feature type="coiled-coil region" evidence="6">
    <location>
        <begin position="326"/>
        <end position="353"/>
    </location>
</feature>
<dbReference type="SMART" id="SM00066">
    <property type="entry name" value="GAL4"/>
    <property type="match status" value="1"/>
</dbReference>
<evidence type="ECO:0000256" key="5">
    <source>
        <dbReference type="ARBA" id="ARBA00023242"/>
    </source>
</evidence>
<gene>
    <name evidence="10" type="ORF">ASPCAL01371</name>
</gene>
<accession>A0A0U5FQM0</accession>
<dbReference type="AlphaFoldDB" id="A0A0U5FQM0"/>
<evidence type="ECO:0000256" key="1">
    <source>
        <dbReference type="ARBA" id="ARBA00022723"/>
    </source>
</evidence>
<dbReference type="SMART" id="SM00906">
    <property type="entry name" value="Fungal_trans"/>
    <property type="match status" value="1"/>
</dbReference>
<feature type="domain" description="Zn(2)-C6 fungal-type" evidence="9">
    <location>
        <begin position="280"/>
        <end position="310"/>
    </location>
</feature>
<organism evidence="10 11">
    <name type="scientific">Aspergillus calidoustus</name>
    <dbReference type="NCBI Taxonomy" id="454130"/>
    <lineage>
        <taxon>Eukaryota</taxon>
        <taxon>Fungi</taxon>
        <taxon>Dikarya</taxon>
        <taxon>Ascomycota</taxon>
        <taxon>Pezizomycotina</taxon>
        <taxon>Eurotiomycetes</taxon>
        <taxon>Eurotiomycetidae</taxon>
        <taxon>Eurotiales</taxon>
        <taxon>Aspergillaceae</taxon>
        <taxon>Aspergillus</taxon>
        <taxon>Aspergillus subgen. Nidulantes</taxon>
    </lineage>
</organism>
<dbReference type="SUPFAM" id="SSF57701">
    <property type="entry name" value="Zn2/Cys6 DNA-binding domain"/>
    <property type="match status" value="1"/>
</dbReference>
<dbReference type="CDD" id="cd12148">
    <property type="entry name" value="fungal_TF_MHR"/>
    <property type="match status" value="1"/>
</dbReference>
<dbReference type="PROSITE" id="PS50048">
    <property type="entry name" value="ZN2_CY6_FUNGAL_2"/>
    <property type="match status" value="1"/>
</dbReference>
<dbReference type="GO" id="GO:0005634">
    <property type="term" value="C:nucleus"/>
    <property type="evidence" value="ECO:0007669"/>
    <property type="project" value="TreeGrafter"/>
</dbReference>